<protein>
    <recommendedName>
        <fullName evidence="4">Sulfotransferase domain-containing protein</fullName>
    </recommendedName>
</protein>
<evidence type="ECO:0000256" key="1">
    <source>
        <dbReference type="SAM" id="MobiDB-lite"/>
    </source>
</evidence>
<dbReference type="EMBL" id="JBGBPQ010000015">
    <property type="protein sequence ID" value="KAL1510310.1"/>
    <property type="molecule type" value="Genomic_DNA"/>
</dbReference>
<evidence type="ECO:0008006" key="4">
    <source>
        <dbReference type="Google" id="ProtNLM"/>
    </source>
</evidence>
<feature type="compositionally biased region" description="Pro residues" evidence="1">
    <location>
        <begin position="152"/>
        <end position="165"/>
    </location>
</feature>
<dbReference type="AlphaFoldDB" id="A0AB34J171"/>
<dbReference type="Gene3D" id="3.40.50.300">
    <property type="entry name" value="P-loop containing nucleotide triphosphate hydrolases"/>
    <property type="match status" value="1"/>
</dbReference>
<comment type="caution">
    <text evidence="2">The sequence shown here is derived from an EMBL/GenBank/DDBJ whole genome shotgun (WGS) entry which is preliminary data.</text>
</comment>
<accession>A0AB34J171</accession>
<organism evidence="2 3">
    <name type="scientific">Prymnesium parvum</name>
    <name type="common">Toxic golden alga</name>
    <dbReference type="NCBI Taxonomy" id="97485"/>
    <lineage>
        <taxon>Eukaryota</taxon>
        <taxon>Haptista</taxon>
        <taxon>Haptophyta</taxon>
        <taxon>Prymnesiophyceae</taxon>
        <taxon>Prymnesiales</taxon>
        <taxon>Prymnesiaceae</taxon>
        <taxon>Prymnesium</taxon>
    </lineage>
</organism>
<reference evidence="2 3" key="1">
    <citation type="journal article" date="2024" name="Science">
        <title>Giant polyketide synthase enzymes in the biosynthesis of giant marine polyether toxins.</title>
        <authorList>
            <person name="Fallon T.R."/>
            <person name="Shende V.V."/>
            <person name="Wierzbicki I.H."/>
            <person name="Pendleton A.L."/>
            <person name="Watervoot N.F."/>
            <person name="Auber R.P."/>
            <person name="Gonzalez D.J."/>
            <person name="Wisecaver J.H."/>
            <person name="Moore B.S."/>
        </authorList>
    </citation>
    <scope>NUCLEOTIDE SEQUENCE [LARGE SCALE GENOMIC DNA]</scope>
    <source>
        <strain evidence="2 3">12B1</strain>
    </source>
</reference>
<feature type="compositionally biased region" description="Pro residues" evidence="1">
    <location>
        <begin position="127"/>
        <end position="144"/>
    </location>
</feature>
<keyword evidence="3" id="KW-1185">Reference proteome</keyword>
<proteinExistence type="predicted"/>
<feature type="region of interest" description="Disordered" evidence="1">
    <location>
        <begin position="108"/>
        <end position="170"/>
    </location>
</feature>
<evidence type="ECO:0000313" key="2">
    <source>
        <dbReference type="EMBL" id="KAL1510310.1"/>
    </source>
</evidence>
<dbReference type="Proteomes" id="UP001515480">
    <property type="component" value="Unassembled WGS sequence"/>
</dbReference>
<dbReference type="InterPro" id="IPR027417">
    <property type="entry name" value="P-loop_NTPase"/>
</dbReference>
<name>A0AB34J171_PRYPA</name>
<sequence length="415" mass="45638">MSVRVVPSLARPSKQSRRAPRLKQLAIKYNKGVADVEDVPNHECEHDALVDRARGNCCSYCCGGVFCAGVALVTLSFLRPWQHFHPLRSSAAPPSAILMTAAQPSSIPAPSIPASPTRLAHAHRSPSPCPLPPRPLPSPHPSPPLSLLSPSPSTPPFQPSAPQNPAPMTSSDRLQAILPLVWVHVPKTGTSFGNLLYHHPKICPYFPSDAIIGSPGFENQDEFLHHRDELCPGSFSHAYLPPAPHHQHDAFGDAYPLTIGHAFIMLRKPSQRILSHWYDSTWENDEPAALYARRTSGLTVRMLIRNEDTLFDRCCSQEEVDLALQRLSTFAFVGITSRWSLTVCLFHAMFGGDAKSSDLFNARPGDHSSSKVHGLYDESLLDGYVDTADTALYELGLNIFERNMEQYGVSEEACA</sequence>
<gene>
    <name evidence="2" type="ORF">AB1Y20_006630</name>
</gene>
<evidence type="ECO:0000313" key="3">
    <source>
        <dbReference type="Proteomes" id="UP001515480"/>
    </source>
</evidence>